<feature type="active site" description="Nucleophile" evidence="4">
    <location>
        <position position="24"/>
    </location>
</feature>
<dbReference type="Proteomes" id="UP001324427">
    <property type="component" value="Unassembled WGS sequence"/>
</dbReference>
<dbReference type="SMART" id="SM00226">
    <property type="entry name" value="LMWPc"/>
    <property type="match status" value="1"/>
</dbReference>
<evidence type="ECO:0000256" key="1">
    <source>
        <dbReference type="ARBA" id="ARBA00011063"/>
    </source>
</evidence>
<dbReference type="EMBL" id="JAVFHQ010000052">
    <property type="protein sequence ID" value="KAK4541529.1"/>
    <property type="molecule type" value="Genomic_DNA"/>
</dbReference>
<dbReference type="PRINTS" id="PR00719">
    <property type="entry name" value="LMWPTPASE"/>
</dbReference>
<gene>
    <name evidence="6" type="ORF">LTR36_007975</name>
</gene>
<dbReference type="GO" id="GO:0004725">
    <property type="term" value="F:protein tyrosine phosphatase activity"/>
    <property type="evidence" value="ECO:0007669"/>
    <property type="project" value="InterPro"/>
</dbReference>
<dbReference type="CDD" id="cd16343">
    <property type="entry name" value="LMWPTP"/>
    <property type="match status" value="1"/>
</dbReference>
<dbReference type="InterPro" id="IPR017867">
    <property type="entry name" value="Tyr_phospatase_low_mol_wt"/>
</dbReference>
<evidence type="ECO:0000256" key="2">
    <source>
        <dbReference type="ARBA" id="ARBA00022801"/>
    </source>
</evidence>
<comment type="caution">
    <text evidence="6">The sequence shown here is derived from an EMBL/GenBank/DDBJ whole genome shotgun (WGS) entry which is preliminary data.</text>
</comment>
<evidence type="ECO:0000313" key="6">
    <source>
        <dbReference type="EMBL" id="KAK4541529.1"/>
    </source>
</evidence>
<dbReference type="Pfam" id="PF01451">
    <property type="entry name" value="LMWPc"/>
    <property type="match status" value="1"/>
</dbReference>
<comment type="similarity">
    <text evidence="1">Belongs to the low molecular weight phosphotyrosine protein phosphatase family.</text>
</comment>
<dbReference type="AlphaFoldDB" id="A0AAV9J9H2"/>
<sequence length="196" mass="21511">MAATGTTKVESQPSARPVSVLFVCLGNICRSPMAEGVFRDITHFGTAEQHPLIADIDSCGTGAYHAGDYSDTRTMSVLEDNGIADYTHKSRKVKVPEDFQRFDYLLAMDEENLVDLRDLAKRAGKRGLLDGKDAAKKVYLFGEFGTKGKDEEVGDPYYGPGRDGFVTAFEQVSRLGRALLNHIEQQSARDSRSTAP</sequence>
<keyword evidence="3" id="KW-0904">Protein phosphatase</keyword>
<reference evidence="6 7" key="1">
    <citation type="submission" date="2021-11" db="EMBL/GenBank/DDBJ databases">
        <title>Black yeast isolated from Biological Soil Crust.</title>
        <authorList>
            <person name="Kurbessoian T."/>
        </authorList>
    </citation>
    <scope>NUCLEOTIDE SEQUENCE [LARGE SCALE GENOMIC DNA]</scope>
    <source>
        <strain evidence="6 7">CCFEE 5522</strain>
    </source>
</reference>
<proteinExistence type="inferred from homology"/>
<accession>A0AAV9J9H2</accession>
<evidence type="ECO:0000259" key="5">
    <source>
        <dbReference type="SMART" id="SM00226"/>
    </source>
</evidence>
<dbReference type="PANTHER" id="PTHR11717">
    <property type="entry name" value="LOW MOLECULAR WEIGHT PROTEIN TYROSINE PHOSPHATASE"/>
    <property type="match status" value="1"/>
</dbReference>
<dbReference type="InterPro" id="IPR050438">
    <property type="entry name" value="LMW_PTPase"/>
</dbReference>
<evidence type="ECO:0000256" key="3">
    <source>
        <dbReference type="ARBA" id="ARBA00022912"/>
    </source>
</evidence>
<feature type="active site" evidence="4">
    <location>
        <position position="30"/>
    </location>
</feature>
<evidence type="ECO:0000313" key="7">
    <source>
        <dbReference type="Proteomes" id="UP001324427"/>
    </source>
</evidence>
<feature type="domain" description="Phosphotyrosine protein phosphatase I" evidence="5">
    <location>
        <begin position="18"/>
        <end position="182"/>
    </location>
</feature>
<dbReference type="InterPro" id="IPR023485">
    <property type="entry name" value="Ptyr_pPase"/>
</dbReference>
<dbReference type="Gene3D" id="3.40.50.2300">
    <property type="match status" value="1"/>
</dbReference>
<feature type="active site" description="Proton donor" evidence="4">
    <location>
        <position position="155"/>
    </location>
</feature>
<keyword evidence="7" id="KW-1185">Reference proteome</keyword>
<dbReference type="InterPro" id="IPR036196">
    <property type="entry name" value="Ptyr_pPase_sf"/>
</dbReference>
<dbReference type="SUPFAM" id="SSF52788">
    <property type="entry name" value="Phosphotyrosine protein phosphatases I"/>
    <property type="match status" value="1"/>
</dbReference>
<organism evidence="6 7">
    <name type="scientific">Oleoguttula mirabilis</name>
    <dbReference type="NCBI Taxonomy" id="1507867"/>
    <lineage>
        <taxon>Eukaryota</taxon>
        <taxon>Fungi</taxon>
        <taxon>Dikarya</taxon>
        <taxon>Ascomycota</taxon>
        <taxon>Pezizomycotina</taxon>
        <taxon>Dothideomycetes</taxon>
        <taxon>Dothideomycetidae</taxon>
        <taxon>Mycosphaerellales</taxon>
        <taxon>Teratosphaeriaceae</taxon>
        <taxon>Oleoguttula</taxon>
    </lineage>
</organism>
<evidence type="ECO:0000256" key="4">
    <source>
        <dbReference type="PIRSR" id="PIRSR617867-1"/>
    </source>
</evidence>
<name>A0AAV9J9H2_9PEZI</name>
<protein>
    <recommendedName>
        <fullName evidence="5">Phosphotyrosine protein phosphatase I domain-containing protein</fullName>
    </recommendedName>
</protein>
<dbReference type="PANTHER" id="PTHR11717:SF7">
    <property type="entry name" value="LOW MOLECULAR WEIGHT PHOSPHOTYROSINE PROTEIN PHOSPHATASE"/>
    <property type="match status" value="1"/>
</dbReference>
<keyword evidence="2" id="KW-0378">Hydrolase</keyword>